<dbReference type="FunFam" id="3.20.10.10:FF:000002">
    <property type="entry name" value="D-alanine aminotransferase"/>
    <property type="match status" value="1"/>
</dbReference>
<comment type="cofactor">
    <cofactor evidence="1">
        <name>pyridoxal 5'-phosphate</name>
        <dbReference type="ChEBI" id="CHEBI:597326"/>
    </cofactor>
</comment>
<evidence type="ECO:0000256" key="3">
    <source>
        <dbReference type="ARBA" id="ARBA00022898"/>
    </source>
</evidence>
<dbReference type="InterPro" id="IPR001544">
    <property type="entry name" value="Aminotrans_IV"/>
</dbReference>
<dbReference type="GO" id="GO:0008652">
    <property type="term" value="P:amino acid biosynthetic process"/>
    <property type="evidence" value="ECO:0007669"/>
    <property type="project" value="UniProtKB-ARBA"/>
</dbReference>
<dbReference type="InterPro" id="IPR043131">
    <property type="entry name" value="BCAT-like_N"/>
</dbReference>
<dbReference type="Gene3D" id="3.30.470.10">
    <property type="match status" value="1"/>
</dbReference>
<dbReference type="Gene3D" id="3.20.10.10">
    <property type="entry name" value="D-amino Acid Aminotransferase, subunit A, domain 2"/>
    <property type="match status" value="1"/>
</dbReference>
<dbReference type="GO" id="GO:0046394">
    <property type="term" value="P:carboxylic acid biosynthetic process"/>
    <property type="evidence" value="ECO:0007669"/>
    <property type="project" value="UniProtKB-ARBA"/>
</dbReference>
<accession>A0A0D9P888</accession>
<evidence type="ECO:0000256" key="2">
    <source>
        <dbReference type="ARBA" id="ARBA00009320"/>
    </source>
</evidence>
<organism evidence="4 5">
    <name type="scientific">Metarhizium anisopliae BRIP 53293</name>
    <dbReference type="NCBI Taxonomy" id="1291518"/>
    <lineage>
        <taxon>Eukaryota</taxon>
        <taxon>Fungi</taxon>
        <taxon>Dikarya</taxon>
        <taxon>Ascomycota</taxon>
        <taxon>Pezizomycotina</taxon>
        <taxon>Sordariomycetes</taxon>
        <taxon>Hypocreomycetidae</taxon>
        <taxon>Hypocreales</taxon>
        <taxon>Clavicipitaceae</taxon>
        <taxon>Metarhizium</taxon>
    </lineage>
</organism>
<dbReference type="PANTHER" id="PTHR42743">
    <property type="entry name" value="AMINO-ACID AMINOTRANSFERASE"/>
    <property type="match status" value="1"/>
</dbReference>
<dbReference type="EMBL" id="KE384723">
    <property type="protein sequence ID" value="KJK82487.1"/>
    <property type="molecule type" value="Genomic_DNA"/>
</dbReference>
<evidence type="ECO:0000256" key="1">
    <source>
        <dbReference type="ARBA" id="ARBA00001933"/>
    </source>
</evidence>
<protein>
    <recommendedName>
        <fullName evidence="6">Branched-chain-amino-acid aminotransferase</fullName>
    </recommendedName>
</protein>
<evidence type="ECO:0000313" key="4">
    <source>
        <dbReference type="EMBL" id="KJK82487.1"/>
    </source>
</evidence>
<dbReference type="GO" id="GO:0003824">
    <property type="term" value="F:catalytic activity"/>
    <property type="evidence" value="ECO:0007669"/>
    <property type="project" value="InterPro"/>
</dbReference>
<dbReference type="AlphaFoldDB" id="A0A0D9P888"/>
<gene>
    <name evidence="4" type="ORF">H634G_02093</name>
</gene>
<dbReference type="SUPFAM" id="SSF56752">
    <property type="entry name" value="D-aminoacid aminotransferase-like PLP-dependent enzymes"/>
    <property type="match status" value="1"/>
</dbReference>
<keyword evidence="3" id="KW-0663">Pyridoxal phosphate</keyword>
<reference evidence="5" key="1">
    <citation type="journal article" date="2014" name="BMC Genomics">
        <title>The genome sequence of the biocontrol fungus Metarhizium anisopliae and comparative genomics of Metarhizium species.</title>
        <authorList>
            <person name="Pattemore J.A."/>
            <person name="Hane J.K."/>
            <person name="Williams A.H."/>
            <person name="Wilson B.A."/>
            <person name="Stodart B.J."/>
            <person name="Ash G.J."/>
        </authorList>
    </citation>
    <scope>NUCLEOTIDE SEQUENCE [LARGE SCALE GENOMIC DNA]</scope>
    <source>
        <strain evidence="5">BRIP 53293</strain>
    </source>
</reference>
<sequence length="322" mass="36069">MASMDKILAAYKERVALHETGTSPFAKGIAWIENKLVPLHEARIPILDQGFWHSDLAYDAPAVWNGRFFRLDDHIDRLDASCDKILLKSPLPRDEMKRILCDMVSKTGLRDAQAVIIVTRGLTDVRGWDPRKLVNNLYMFVKPYGWLMQPENHYAGGSAMVARTVHRIPPGAIDPTVKNLQWGDLIRSVLEAQDCGATYPFLTDQEGNLTEGPGFNIHLVQDGVIYTPDRGVLQGITRRSVFDLCKANGVEIRVDVVPVDMVYQCEEIFLSSTAGGILPITKLDGAPVRDGNPGPITMKVWDAYWEMHDDAAYNFQIEYTSP</sequence>
<evidence type="ECO:0008006" key="6">
    <source>
        <dbReference type="Google" id="ProtNLM"/>
    </source>
</evidence>
<dbReference type="STRING" id="1291518.A0A0D9P888"/>
<dbReference type="InterPro" id="IPR036038">
    <property type="entry name" value="Aminotransferase-like"/>
</dbReference>
<comment type="similarity">
    <text evidence="2">Belongs to the class-IV pyridoxal-phosphate-dependent aminotransferase family.</text>
</comment>
<proteinExistence type="inferred from homology"/>
<name>A0A0D9P888_METAN</name>
<dbReference type="Pfam" id="PF01063">
    <property type="entry name" value="Aminotran_4"/>
    <property type="match status" value="1"/>
</dbReference>
<dbReference type="InterPro" id="IPR050571">
    <property type="entry name" value="Class-IV_PLP-Dep_Aminotrnsfr"/>
</dbReference>
<keyword evidence="5" id="KW-1185">Reference proteome</keyword>
<evidence type="ECO:0000313" key="5">
    <source>
        <dbReference type="Proteomes" id="UP000054544"/>
    </source>
</evidence>
<dbReference type="Proteomes" id="UP000054544">
    <property type="component" value="Unassembled WGS sequence"/>
</dbReference>
<dbReference type="OrthoDB" id="25921at2759"/>
<dbReference type="PANTHER" id="PTHR42743:SF11">
    <property type="entry name" value="AMINODEOXYCHORISMATE LYASE"/>
    <property type="match status" value="1"/>
</dbReference>
<dbReference type="InterPro" id="IPR043132">
    <property type="entry name" value="BCAT-like_C"/>
</dbReference>